<evidence type="ECO:0000313" key="2">
    <source>
        <dbReference type="EMBL" id="CDN86710.1"/>
    </source>
</evidence>
<dbReference type="AlphaFoldDB" id="A0A1L1PB47"/>
<sequence length="92" mass="10189">MPVCPRCHSFDWDFVPSPGKGVLFSFTTVHAPLVESFDRPYGVGIVELDEQTRLVAVLQDGPTSWRIGMRVKVDFFDCEGGFALPVICPEAT</sequence>
<feature type="domain" description="ChsH2 C-terminal OB-fold" evidence="1">
    <location>
        <begin position="15"/>
        <end position="75"/>
    </location>
</feature>
<dbReference type="InterPro" id="IPR052513">
    <property type="entry name" value="Thioester_dehydratase-like"/>
</dbReference>
<dbReference type="InterPro" id="IPR002878">
    <property type="entry name" value="ChsH2_C"/>
</dbReference>
<protein>
    <submittedName>
        <fullName evidence="2">Putative nucleic-acid-binding protein</fullName>
    </submittedName>
</protein>
<reference evidence="3" key="2">
    <citation type="submission" date="2014-11" db="EMBL/GenBank/DDBJ databases">
        <title>Draft genome sequence of Hydrogenophaga intermedia S1.</title>
        <authorList>
            <person name="Gan H.M."/>
            <person name="Chew T.H."/>
            <person name="Stolz A."/>
        </authorList>
    </citation>
    <scope>NUCLEOTIDE SEQUENCE [LARGE SCALE GENOMIC DNA]</scope>
    <source>
        <strain evidence="3">S1</strain>
    </source>
</reference>
<organism evidence="2 3">
    <name type="scientific">Hydrogenophaga intermedia</name>
    <dbReference type="NCBI Taxonomy" id="65786"/>
    <lineage>
        <taxon>Bacteria</taxon>
        <taxon>Pseudomonadati</taxon>
        <taxon>Pseudomonadota</taxon>
        <taxon>Betaproteobacteria</taxon>
        <taxon>Burkholderiales</taxon>
        <taxon>Comamonadaceae</taxon>
        <taxon>Hydrogenophaga</taxon>
    </lineage>
</organism>
<dbReference type="PANTHER" id="PTHR34075:SF5">
    <property type="entry name" value="BLR3430 PROTEIN"/>
    <property type="match status" value="1"/>
</dbReference>
<name>A0A1L1PB47_HYDIT</name>
<proteinExistence type="predicted"/>
<evidence type="ECO:0000313" key="3">
    <source>
        <dbReference type="Proteomes" id="UP000028878"/>
    </source>
</evidence>
<dbReference type="PANTHER" id="PTHR34075">
    <property type="entry name" value="BLR3430 PROTEIN"/>
    <property type="match status" value="1"/>
</dbReference>
<dbReference type="Pfam" id="PF01796">
    <property type="entry name" value="OB_ChsH2_C"/>
    <property type="match status" value="1"/>
</dbReference>
<gene>
    <name evidence="2" type="ORF">BN948_01118</name>
</gene>
<evidence type="ECO:0000259" key="1">
    <source>
        <dbReference type="Pfam" id="PF01796"/>
    </source>
</evidence>
<reference evidence="3" key="1">
    <citation type="submission" date="2014-02" db="EMBL/GenBank/DDBJ databases">
        <authorList>
            <person name="Gan H."/>
        </authorList>
    </citation>
    <scope>NUCLEOTIDE SEQUENCE [LARGE SCALE GENOMIC DNA]</scope>
    <source>
        <strain evidence="3">S1</strain>
    </source>
</reference>
<accession>A0A1L1PB47</accession>
<dbReference type="EMBL" id="CCAE010000005">
    <property type="protein sequence ID" value="CDN86710.1"/>
    <property type="molecule type" value="Genomic_DNA"/>
</dbReference>
<dbReference type="Proteomes" id="UP000028878">
    <property type="component" value="Unassembled WGS sequence"/>
</dbReference>
<keyword evidence="3" id="KW-1185">Reference proteome</keyword>
<dbReference type="InterPro" id="IPR012340">
    <property type="entry name" value="NA-bd_OB-fold"/>
</dbReference>
<dbReference type="SUPFAM" id="SSF50249">
    <property type="entry name" value="Nucleic acid-binding proteins"/>
    <property type="match status" value="1"/>
</dbReference>